<name>A0ABY7GN28_9GAMM</name>
<protein>
    <submittedName>
        <fullName evidence="3">Aminotransferase class V-fold PLP-dependent enzyme</fullName>
    </submittedName>
</protein>
<keyword evidence="1" id="KW-0663">Pyridoxal phosphate</keyword>
<gene>
    <name evidence="3" type="ORF">NM686_005175</name>
</gene>
<keyword evidence="3" id="KW-0032">Aminotransferase</keyword>
<dbReference type="GO" id="GO:0008483">
    <property type="term" value="F:transaminase activity"/>
    <property type="evidence" value="ECO:0007669"/>
    <property type="project" value="UniProtKB-KW"/>
</dbReference>
<evidence type="ECO:0000313" key="3">
    <source>
        <dbReference type="EMBL" id="WAR45910.1"/>
    </source>
</evidence>
<evidence type="ECO:0000259" key="2">
    <source>
        <dbReference type="Pfam" id="PF00266"/>
    </source>
</evidence>
<dbReference type="InterPro" id="IPR015421">
    <property type="entry name" value="PyrdxlP-dep_Trfase_major"/>
</dbReference>
<keyword evidence="3" id="KW-0808">Transferase</keyword>
<dbReference type="InterPro" id="IPR015424">
    <property type="entry name" value="PyrdxlP-dep_Trfase"/>
</dbReference>
<dbReference type="Proteomes" id="UP001162780">
    <property type="component" value="Chromosome"/>
</dbReference>
<sequence>MNHPEFPLSEELIYLNHAAVGPWPKRTRDAVVRFAEQNCRYGSHFYPDWLRKETELRQQFQTLINAPSFDDIALVKNTSEALSFVAYGLSWQAGDNIVSSNEEFPSNRLPWQSLADQGVQFRQADLSSAATPEDALFALVDEHTRLLTISSIQFASGIRMDLERIGEFCRQRGILFCIDAIQSLGAVEFDVQAYKADFVMADGHKWLFGPEGLGVFYTSAESRDKLKLTQFGWHMMKDTHNYENEPWEMHPSARRFECGSPNMLGIHALSASLSLLLEIGMESIEAQVIERAEHLKAAIAAKDDLVLLSRRQSRLQSGIVVFKHRTLASDVLYRHLQKNGVVCAPRGGGIRFSPHFYNTFEEIDRAVHLASTAASAGRD</sequence>
<dbReference type="PANTHER" id="PTHR43586:SF15">
    <property type="entry name" value="BLR3095 PROTEIN"/>
    <property type="match status" value="1"/>
</dbReference>
<dbReference type="Gene3D" id="3.40.640.10">
    <property type="entry name" value="Type I PLP-dependent aspartate aminotransferase-like (Major domain)"/>
    <property type="match status" value="1"/>
</dbReference>
<evidence type="ECO:0000256" key="1">
    <source>
        <dbReference type="ARBA" id="ARBA00022898"/>
    </source>
</evidence>
<dbReference type="Pfam" id="PF00266">
    <property type="entry name" value="Aminotran_5"/>
    <property type="match status" value="1"/>
</dbReference>
<evidence type="ECO:0000313" key="4">
    <source>
        <dbReference type="Proteomes" id="UP001162780"/>
    </source>
</evidence>
<dbReference type="Gene3D" id="3.90.1150.10">
    <property type="entry name" value="Aspartate Aminotransferase, domain 1"/>
    <property type="match status" value="1"/>
</dbReference>
<feature type="domain" description="Aminotransferase class V" evidence="2">
    <location>
        <begin position="13"/>
        <end position="365"/>
    </location>
</feature>
<reference evidence="3" key="1">
    <citation type="submission" date="2022-11" db="EMBL/GenBank/DDBJ databases">
        <title>Methylomonas rapida sp. nov., Carotenoid-Producing Obligate Methanotrophs with High Growth Characteristics and Biotechnological Potential.</title>
        <authorList>
            <person name="Tikhonova E.N."/>
            <person name="Suleimanov R.Z."/>
            <person name="Miroshnikov K."/>
            <person name="Oshkin I.Y."/>
            <person name="Belova S.E."/>
            <person name="Danilova O.V."/>
            <person name="Ashikhmin A."/>
            <person name="Konopkin A."/>
            <person name="But S.Y."/>
            <person name="Khmelenina V.N."/>
            <person name="Kuznetsov N."/>
            <person name="Pimenov N.V."/>
            <person name="Dedysh S.N."/>
        </authorList>
    </citation>
    <scope>NUCLEOTIDE SEQUENCE</scope>
    <source>
        <strain evidence="3">MP1</strain>
    </source>
</reference>
<dbReference type="InterPro" id="IPR015422">
    <property type="entry name" value="PyrdxlP-dep_Trfase_small"/>
</dbReference>
<dbReference type="PANTHER" id="PTHR43586">
    <property type="entry name" value="CYSTEINE DESULFURASE"/>
    <property type="match status" value="1"/>
</dbReference>
<proteinExistence type="predicted"/>
<organism evidence="3 4">
    <name type="scientific">Methylomonas rapida</name>
    <dbReference type="NCBI Taxonomy" id="2963939"/>
    <lineage>
        <taxon>Bacteria</taxon>
        <taxon>Pseudomonadati</taxon>
        <taxon>Pseudomonadota</taxon>
        <taxon>Gammaproteobacteria</taxon>
        <taxon>Methylococcales</taxon>
        <taxon>Methylococcaceae</taxon>
        <taxon>Methylomonas</taxon>
    </lineage>
</organism>
<dbReference type="RefSeq" id="WP_255186817.1">
    <property type="nucleotide sequence ID" value="NZ_CP113517.1"/>
</dbReference>
<keyword evidence="4" id="KW-1185">Reference proteome</keyword>
<dbReference type="InterPro" id="IPR000192">
    <property type="entry name" value="Aminotrans_V_dom"/>
</dbReference>
<dbReference type="SUPFAM" id="SSF53383">
    <property type="entry name" value="PLP-dependent transferases"/>
    <property type="match status" value="1"/>
</dbReference>
<accession>A0ABY7GN28</accession>
<dbReference type="EMBL" id="CP113517">
    <property type="protein sequence ID" value="WAR45910.1"/>
    <property type="molecule type" value="Genomic_DNA"/>
</dbReference>